<proteinExistence type="predicted"/>
<feature type="transmembrane region" description="Helical" evidence="1">
    <location>
        <begin position="12"/>
        <end position="33"/>
    </location>
</feature>
<organism evidence="2">
    <name type="scientific">Oryza glumipatula</name>
    <dbReference type="NCBI Taxonomy" id="40148"/>
    <lineage>
        <taxon>Eukaryota</taxon>
        <taxon>Viridiplantae</taxon>
        <taxon>Streptophyta</taxon>
        <taxon>Embryophyta</taxon>
        <taxon>Tracheophyta</taxon>
        <taxon>Spermatophyta</taxon>
        <taxon>Magnoliopsida</taxon>
        <taxon>Liliopsida</taxon>
        <taxon>Poales</taxon>
        <taxon>Poaceae</taxon>
        <taxon>BOP clade</taxon>
        <taxon>Oryzoideae</taxon>
        <taxon>Oryzeae</taxon>
        <taxon>Oryzinae</taxon>
        <taxon>Oryza</taxon>
    </lineage>
</organism>
<keyword evidence="1" id="KW-1133">Transmembrane helix</keyword>
<keyword evidence="1" id="KW-0472">Membrane</keyword>
<reference evidence="2" key="2">
    <citation type="submission" date="2018-05" db="EMBL/GenBank/DDBJ databases">
        <title>OgluRS3 (Oryza glumaepatula Reference Sequence Version 3).</title>
        <authorList>
            <person name="Zhang J."/>
            <person name="Kudrna D."/>
            <person name="Lee S."/>
            <person name="Talag J."/>
            <person name="Welchert J."/>
            <person name="Wing R.A."/>
        </authorList>
    </citation>
    <scope>NUCLEOTIDE SEQUENCE [LARGE SCALE GENOMIC DNA]</scope>
</reference>
<dbReference type="eggNOG" id="ENOG502R3TJ">
    <property type="taxonomic scope" value="Eukaryota"/>
</dbReference>
<dbReference type="HOGENOM" id="CLU_2174849_0_0_1"/>
<evidence type="ECO:0000313" key="2">
    <source>
        <dbReference type="EnsemblPlants" id="OGLUM02G26020.1"/>
    </source>
</evidence>
<dbReference type="Gramene" id="OGLUM02G26020.1">
    <property type="protein sequence ID" value="OGLUM02G26020.1"/>
    <property type="gene ID" value="OGLUM02G26020"/>
</dbReference>
<sequence>MRGRGDGAPLPVVMFLVVVLLLANEVVTLGYGCRALKQADCAMAATPKHGGTVLMRAAAPPGPGESRAAVYGRQTKECWPKFVKEHEKNRFCSIDQGCQPSDNCHCLEES</sequence>
<name>A0A0D9YVI7_9ORYZ</name>
<dbReference type="EnsemblPlants" id="OGLUM02G26020.1">
    <property type="protein sequence ID" value="OGLUM02G26020.1"/>
    <property type="gene ID" value="OGLUM02G26020"/>
</dbReference>
<dbReference type="AlphaFoldDB" id="A0A0D9YVI7"/>
<keyword evidence="3" id="KW-1185">Reference proteome</keyword>
<reference evidence="2" key="1">
    <citation type="submission" date="2015-04" db="UniProtKB">
        <authorList>
            <consortium name="EnsemblPlants"/>
        </authorList>
    </citation>
    <scope>IDENTIFICATION</scope>
</reference>
<evidence type="ECO:0000256" key="1">
    <source>
        <dbReference type="SAM" id="Phobius"/>
    </source>
</evidence>
<accession>A0A0D9YVI7</accession>
<protein>
    <submittedName>
        <fullName evidence="2">Uncharacterized protein</fullName>
    </submittedName>
</protein>
<dbReference type="Proteomes" id="UP000026961">
    <property type="component" value="Chromosome 2"/>
</dbReference>
<evidence type="ECO:0000313" key="3">
    <source>
        <dbReference type="Proteomes" id="UP000026961"/>
    </source>
</evidence>
<keyword evidence="1" id="KW-0812">Transmembrane</keyword>